<dbReference type="SUPFAM" id="SSF46689">
    <property type="entry name" value="Homeodomain-like"/>
    <property type="match status" value="1"/>
</dbReference>
<dbReference type="SUPFAM" id="SSF48498">
    <property type="entry name" value="Tetracyclin repressor-like, C-terminal domain"/>
    <property type="match status" value="1"/>
</dbReference>
<dbReference type="Pfam" id="PF21597">
    <property type="entry name" value="TetR_C_43"/>
    <property type="match status" value="1"/>
</dbReference>
<dbReference type="OrthoDB" id="9795011at2"/>
<reference evidence="4 5" key="1">
    <citation type="submission" date="2017-11" db="EMBL/GenBank/DDBJ databases">
        <title>Complete genome sequence of Streptomyces lavendulae subsp. lavendulae CCM 3239 (formerly 'Streptomyces aureofaciens CCM 3239'), the producer of the angucycline-type antibiotic auricin.</title>
        <authorList>
            <person name="Busche T."/>
            <person name="Novakova R."/>
            <person name="Al'Dilaimi A."/>
            <person name="Homerova D."/>
            <person name="Feckova L."/>
            <person name="Rezuchova B."/>
            <person name="Mingyar E."/>
            <person name="Csolleiova D."/>
            <person name="Bekeova C."/>
            <person name="Winkler A."/>
            <person name="Sevcikova B."/>
            <person name="Kalinowski J."/>
            <person name="Kormanec J."/>
            <person name="Ruckert C."/>
        </authorList>
    </citation>
    <scope>NUCLEOTIDE SEQUENCE [LARGE SCALE GENOMIC DNA]</scope>
    <source>
        <strain evidence="4 5">CCM 3239</strain>
    </source>
</reference>
<dbReference type="AlphaFoldDB" id="A0A2K8PQF1"/>
<dbReference type="KEGG" id="slx:SLAV_35925"/>
<dbReference type="PANTHER" id="PTHR30055">
    <property type="entry name" value="HTH-TYPE TRANSCRIPTIONAL REGULATOR RUTR"/>
    <property type="match status" value="1"/>
</dbReference>
<dbReference type="GeneID" id="49388156"/>
<organism evidence="4 5">
    <name type="scientific">Streptomyces lavendulae subsp. lavendulae</name>
    <dbReference type="NCBI Taxonomy" id="58340"/>
    <lineage>
        <taxon>Bacteria</taxon>
        <taxon>Bacillati</taxon>
        <taxon>Actinomycetota</taxon>
        <taxon>Actinomycetes</taxon>
        <taxon>Kitasatosporales</taxon>
        <taxon>Streptomycetaceae</taxon>
        <taxon>Streptomyces</taxon>
    </lineage>
</organism>
<dbReference type="EMBL" id="CP024985">
    <property type="protein sequence ID" value="ATZ28954.1"/>
    <property type="molecule type" value="Genomic_DNA"/>
</dbReference>
<dbReference type="InterPro" id="IPR050109">
    <property type="entry name" value="HTH-type_TetR-like_transc_reg"/>
</dbReference>
<evidence type="ECO:0000256" key="3">
    <source>
        <dbReference type="ARBA" id="ARBA00023163"/>
    </source>
</evidence>
<dbReference type="Proteomes" id="UP000231791">
    <property type="component" value="Chromosome"/>
</dbReference>
<dbReference type="InterPro" id="IPR009057">
    <property type="entry name" value="Homeodomain-like_sf"/>
</dbReference>
<keyword evidence="1" id="KW-0805">Transcription regulation</keyword>
<accession>A0A2K8PQF1</accession>
<dbReference type="PROSITE" id="PS50977">
    <property type="entry name" value="HTH_TETR_2"/>
    <property type="match status" value="1"/>
</dbReference>
<dbReference type="GO" id="GO:0000976">
    <property type="term" value="F:transcription cis-regulatory region binding"/>
    <property type="evidence" value="ECO:0007669"/>
    <property type="project" value="TreeGrafter"/>
</dbReference>
<gene>
    <name evidence="4" type="ORF">SLAV_35925</name>
</gene>
<dbReference type="RefSeq" id="WP_030230513.1">
    <property type="nucleotide sequence ID" value="NZ_CP024985.1"/>
</dbReference>
<keyword evidence="2" id="KW-0238">DNA-binding</keyword>
<dbReference type="PANTHER" id="PTHR30055:SF234">
    <property type="entry name" value="HTH-TYPE TRANSCRIPTIONAL REGULATOR BETI"/>
    <property type="match status" value="1"/>
</dbReference>
<evidence type="ECO:0000256" key="1">
    <source>
        <dbReference type="ARBA" id="ARBA00023015"/>
    </source>
</evidence>
<sequence>MTPGTQRPAPVRRDARRNRELLLAAARKAFAAEGLEIPLDEIARRAGVGNATLYRNFPTRAALIDAVFQDALLDTIAAGDEARRAADPWAGLAGYLEAVFTVLATDRGANDLMTTAIEGVTSLDSVHAHNHETITLLVDGAQRAGAMRPDVTVEDVLLGLATLGRSVPSLAAAGPPHAWRRQLALFLDGLRAGKRPTTELPAPGMTAGDLAAVLLDLGPHRQT</sequence>
<keyword evidence="3" id="KW-0804">Transcription</keyword>
<keyword evidence="5" id="KW-1185">Reference proteome</keyword>
<dbReference type="InterPro" id="IPR049445">
    <property type="entry name" value="TetR_SbtR-like_C"/>
</dbReference>
<protein>
    <submittedName>
        <fullName evidence="4">Transcriptional regulator, TetR family</fullName>
    </submittedName>
</protein>
<name>A0A2K8PQF1_STRLA</name>
<dbReference type="PRINTS" id="PR00455">
    <property type="entry name" value="HTHTETR"/>
</dbReference>
<evidence type="ECO:0000313" key="5">
    <source>
        <dbReference type="Proteomes" id="UP000231791"/>
    </source>
</evidence>
<evidence type="ECO:0000313" key="4">
    <source>
        <dbReference type="EMBL" id="ATZ28954.1"/>
    </source>
</evidence>
<dbReference type="Pfam" id="PF00440">
    <property type="entry name" value="TetR_N"/>
    <property type="match status" value="1"/>
</dbReference>
<dbReference type="Gene3D" id="1.10.357.10">
    <property type="entry name" value="Tetracycline Repressor, domain 2"/>
    <property type="match status" value="1"/>
</dbReference>
<proteinExistence type="predicted"/>
<dbReference type="InterPro" id="IPR001647">
    <property type="entry name" value="HTH_TetR"/>
</dbReference>
<dbReference type="GO" id="GO:0003700">
    <property type="term" value="F:DNA-binding transcription factor activity"/>
    <property type="evidence" value="ECO:0007669"/>
    <property type="project" value="TreeGrafter"/>
</dbReference>
<evidence type="ECO:0000256" key="2">
    <source>
        <dbReference type="ARBA" id="ARBA00023125"/>
    </source>
</evidence>
<dbReference type="InterPro" id="IPR036271">
    <property type="entry name" value="Tet_transcr_reg_TetR-rel_C_sf"/>
</dbReference>